<feature type="compositionally biased region" description="Basic and acidic residues" evidence="1">
    <location>
        <begin position="239"/>
        <end position="253"/>
    </location>
</feature>
<feature type="compositionally biased region" description="Pro residues" evidence="1">
    <location>
        <begin position="186"/>
        <end position="197"/>
    </location>
</feature>
<sequence>MSWDLLVVTACTPDHVVVLVRFADARPPGARRNARDRAPRAGGARTGARPGPTPWQADEVNSVWQPGTEGAGNLGSPAGFHARMGAPPDAHRMRIQWAVPVPDDSPMTLSFEALAPASPCAQEEMCREEGNEEEEMLRSPGPGGSIFRGCRRPSPRRAVSSRWRSKIWKIPAMHPICLSSSGASSPKPPPPPPPPPSTLAGGIWSSSPAPPDHQLTHIQPQPSAQTTATEAETRHRRRLSSESEEQSRRRDGGWVKACRWSRSSSQHPRPLLPATRAGHACEARSLRLGHVIPGTSNPLPPRALSLSHHST</sequence>
<feature type="compositionally biased region" description="Polar residues" evidence="1">
    <location>
        <begin position="216"/>
        <end position="225"/>
    </location>
</feature>
<evidence type="ECO:0000313" key="2">
    <source>
        <dbReference type="EnsemblPlants" id="OPUNC07G19930.2"/>
    </source>
</evidence>
<accession>A0A0E0LN09</accession>
<reference evidence="2" key="2">
    <citation type="submission" date="2018-05" db="EMBL/GenBank/DDBJ databases">
        <title>OpunRS2 (Oryza punctata Reference Sequence Version 2).</title>
        <authorList>
            <person name="Zhang J."/>
            <person name="Kudrna D."/>
            <person name="Lee S."/>
            <person name="Talag J."/>
            <person name="Welchert J."/>
            <person name="Wing R.A."/>
        </authorList>
    </citation>
    <scope>NUCLEOTIDE SEQUENCE [LARGE SCALE GENOMIC DNA]</scope>
</reference>
<dbReference type="Gramene" id="OPUNC07G19930.2">
    <property type="protein sequence ID" value="OPUNC07G19930.2"/>
    <property type="gene ID" value="OPUNC07G19930"/>
</dbReference>
<evidence type="ECO:0000256" key="1">
    <source>
        <dbReference type="SAM" id="MobiDB-lite"/>
    </source>
</evidence>
<feature type="compositionally biased region" description="Low complexity" evidence="1">
    <location>
        <begin position="40"/>
        <end position="50"/>
    </location>
</feature>
<protein>
    <submittedName>
        <fullName evidence="2">Uncharacterized protein</fullName>
    </submittedName>
</protein>
<feature type="region of interest" description="Disordered" evidence="1">
    <location>
        <begin position="290"/>
        <end position="311"/>
    </location>
</feature>
<dbReference type="AlphaFoldDB" id="A0A0E0LN09"/>
<dbReference type="EnsemblPlants" id="OPUNC07G19930.2">
    <property type="protein sequence ID" value="OPUNC07G19930.2"/>
    <property type="gene ID" value="OPUNC07G19930"/>
</dbReference>
<feature type="region of interest" description="Disordered" evidence="1">
    <location>
        <begin position="127"/>
        <end position="155"/>
    </location>
</feature>
<dbReference type="HOGENOM" id="CLU_895406_0_0_1"/>
<evidence type="ECO:0000313" key="3">
    <source>
        <dbReference type="Proteomes" id="UP000026962"/>
    </source>
</evidence>
<reference evidence="2" key="1">
    <citation type="submission" date="2015-04" db="UniProtKB">
        <authorList>
            <consortium name="EnsemblPlants"/>
        </authorList>
    </citation>
    <scope>IDENTIFICATION</scope>
</reference>
<name>A0A0E0LN09_ORYPU</name>
<proteinExistence type="predicted"/>
<dbReference type="Proteomes" id="UP000026962">
    <property type="component" value="Chromosome 7"/>
</dbReference>
<keyword evidence="3" id="KW-1185">Reference proteome</keyword>
<organism evidence="2">
    <name type="scientific">Oryza punctata</name>
    <name type="common">Red rice</name>
    <dbReference type="NCBI Taxonomy" id="4537"/>
    <lineage>
        <taxon>Eukaryota</taxon>
        <taxon>Viridiplantae</taxon>
        <taxon>Streptophyta</taxon>
        <taxon>Embryophyta</taxon>
        <taxon>Tracheophyta</taxon>
        <taxon>Spermatophyta</taxon>
        <taxon>Magnoliopsida</taxon>
        <taxon>Liliopsida</taxon>
        <taxon>Poales</taxon>
        <taxon>Poaceae</taxon>
        <taxon>BOP clade</taxon>
        <taxon>Oryzoideae</taxon>
        <taxon>Oryzeae</taxon>
        <taxon>Oryzinae</taxon>
        <taxon>Oryza</taxon>
    </lineage>
</organism>
<feature type="region of interest" description="Disordered" evidence="1">
    <location>
        <begin position="179"/>
        <end position="276"/>
    </location>
</feature>
<feature type="region of interest" description="Disordered" evidence="1">
    <location>
        <begin position="28"/>
        <end position="56"/>
    </location>
</feature>